<feature type="transmembrane region" description="Helical" evidence="11">
    <location>
        <begin position="31"/>
        <end position="50"/>
    </location>
</feature>
<comment type="similarity">
    <text evidence="2">Belongs to the complex I subunit 4L family.</text>
</comment>
<gene>
    <name evidence="12" type="primary">nad4l</name>
</gene>
<feature type="transmembrane region" description="Helical" evidence="11">
    <location>
        <begin position="6"/>
        <end position="24"/>
    </location>
</feature>
<sequence length="97" mass="11633">MLDHMFNLSLLMFIQSLMMFSYFYKHILLTLVSLEFMMLNLLFNIYISLLSTNLNMFFMSLFLTIMICESILGMSLLIYLVRYNGNDYLKTLNLIKW</sequence>
<dbReference type="InterPro" id="IPR039428">
    <property type="entry name" value="NUOK/Mnh_C1-like"/>
</dbReference>
<dbReference type="Gene3D" id="1.10.287.3510">
    <property type="match status" value="1"/>
</dbReference>
<comment type="catalytic activity">
    <reaction evidence="10">
        <text>a ubiquinone + NADH + 5 H(+)(in) = a ubiquinol + NAD(+) + 4 H(+)(out)</text>
        <dbReference type="Rhea" id="RHEA:29091"/>
        <dbReference type="Rhea" id="RHEA-COMP:9565"/>
        <dbReference type="Rhea" id="RHEA-COMP:9566"/>
        <dbReference type="ChEBI" id="CHEBI:15378"/>
        <dbReference type="ChEBI" id="CHEBI:16389"/>
        <dbReference type="ChEBI" id="CHEBI:17976"/>
        <dbReference type="ChEBI" id="CHEBI:57540"/>
        <dbReference type="ChEBI" id="CHEBI:57945"/>
        <dbReference type="EC" id="7.1.1.2"/>
    </reaction>
</comment>
<evidence type="ECO:0000256" key="11">
    <source>
        <dbReference type="SAM" id="Phobius"/>
    </source>
</evidence>
<evidence type="ECO:0000256" key="5">
    <source>
        <dbReference type="ARBA" id="ARBA00022967"/>
    </source>
</evidence>
<dbReference type="GO" id="GO:0008137">
    <property type="term" value="F:NADH dehydrogenase (ubiquinone) activity"/>
    <property type="evidence" value="ECO:0007669"/>
    <property type="project" value="UniProtKB-EC"/>
</dbReference>
<feature type="transmembrane region" description="Helical" evidence="11">
    <location>
        <begin position="56"/>
        <end position="81"/>
    </location>
</feature>
<evidence type="ECO:0000256" key="9">
    <source>
        <dbReference type="ARBA" id="ARBA00031586"/>
    </source>
</evidence>
<keyword evidence="6 11" id="KW-1133">Transmembrane helix</keyword>
<keyword evidence="12" id="KW-0496">Mitochondrion</keyword>
<keyword evidence="5" id="KW-1278">Translocase</keyword>
<evidence type="ECO:0000256" key="4">
    <source>
        <dbReference type="ARBA" id="ARBA00022692"/>
    </source>
</evidence>
<dbReference type="EMBL" id="MG822749">
    <property type="protein sequence ID" value="AXK15291.1"/>
    <property type="molecule type" value="Genomic_DNA"/>
</dbReference>
<keyword evidence="8 11" id="KW-0472">Membrane</keyword>
<organism evidence="12">
    <name type="scientific">Zele chlorophthalmus</name>
    <name type="common">Braconid wasp</name>
    <name type="synonym">Bracon chlorophthalmus</name>
    <dbReference type="NCBI Taxonomy" id="1080924"/>
    <lineage>
        <taxon>Eukaryota</taxon>
        <taxon>Metazoa</taxon>
        <taxon>Ecdysozoa</taxon>
        <taxon>Arthropoda</taxon>
        <taxon>Hexapoda</taxon>
        <taxon>Insecta</taxon>
        <taxon>Pterygota</taxon>
        <taxon>Neoptera</taxon>
        <taxon>Endopterygota</taxon>
        <taxon>Hymenoptera</taxon>
        <taxon>Apocrita</taxon>
        <taxon>Ichneumonoidea</taxon>
        <taxon>Braconidae</taxon>
        <taxon>Zeleinae</taxon>
        <taxon>Zele</taxon>
    </lineage>
</organism>
<evidence type="ECO:0000256" key="8">
    <source>
        <dbReference type="ARBA" id="ARBA00023136"/>
    </source>
</evidence>
<geneLocation type="mitochondrion" evidence="12"/>
<dbReference type="GO" id="GO:0016020">
    <property type="term" value="C:membrane"/>
    <property type="evidence" value="ECO:0007669"/>
    <property type="project" value="UniProtKB-SubCell"/>
</dbReference>
<evidence type="ECO:0000256" key="7">
    <source>
        <dbReference type="ARBA" id="ARBA00023027"/>
    </source>
</evidence>
<reference evidence="12" key="1">
    <citation type="submission" date="2018-01" db="EMBL/GenBank/DDBJ databases">
        <title>Mitochondrial Genomes of Zele cholophthalmus.</title>
        <authorList>
            <person name="Xu L."/>
        </authorList>
    </citation>
    <scope>NUCLEOTIDE SEQUENCE</scope>
</reference>
<evidence type="ECO:0000256" key="6">
    <source>
        <dbReference type="ARBA" id="ARBA00022989"/>
    </source>
</evidence>
<keyword evidence="4 11" id="KW-0812">Transmembrane</keyword>
<proteinExistence type="inferred from homology"/>
<comment type="subcellular location">
    <subcellularLocation>
        <location evidence="1">Membrane</location>
        <topology evidence="1">Multi-pass membrane protein</topology>
    </subcellularLocation>
</comment>
<evidence type="ECO:0000256" key="10">
    <source>
        <dbReference type="ARBA" id="ARBA00049551"/>
    </source>
</evidence>
<evidence type="ECO:0000256" key="1">
    <source>
        <dbReference type="ARBA" id="ARBA00004141"/>
    </source>
</evidence>
<dbReference type="AlphaFoldDB" id="A0A345X0P9"/>
<dbReference type="Pfam" id="PF00420">
    <property type="entry name" value="Oxidored_q2"/>
    <property type="match status" value="1"/>
</dbReference>
<evidence type="ECO:0000313" key="12">
    <source>
        <dbReference type="EMBL" id="AXK15291.1"/>
    </source>
</evidence>
<evidence type="ECO:0000256" key="3">
    <source>
        <dbReference type="ARBA" id="ARBA00016612"/>
    </source>
</evidence>
<evidence type="ECO:0000256" key="2">
    <source>
        <dbReference type="ARBA" id="ARBA00010519"/>
    </source>
</evidence>
<name>A0A345X0P9_ZELCH</name>
<keyword evidence="7" id="KW-0520">NAD</keyword>
<accession>A0A345X0P9</accession>
<protein>
    <recommendedName>
        <fullName evidence="3">NADH-ubiquinone oxidoreductase chain 4L</fullName>
    </recommendedName>
    <alternativeName>
        <fullName evidence="9">NADH dehydrogenase subunit 4L</fullName>
    </alternativeName>
</protein>